<dbReference type="STRING" id="29655.A0A0K9PJ59"/>
<keyword evidence="3" id="KW-1015">Disulfide bond</keyword>
<protein>
    <recommendedName>
        <fullName evidence="7">Bifunctional inhibitor/plant lipid transfer protein/seed storage helical domain-containing protein</fullName>
    </recommendedName>
</protein>
<keyword evidence="6" id="KW-1133">Transmembrane helix</keyword>
<dbReference type="InterPro" id="IPR016140">
    <property type="entry name" value="Bifunc_inhib/LTP/seed_store"/>
</dbReference>
<evidence type="ECO:0000256" key="4">
    <source>
        <dbReference type="ARBA" id="ARBA00023180"/>
    </source>
</evidence>
<feature type="region of interest" description="Disordered" evidence="5">
    <location>
        <begin position="139"/>
        <end position="161"/>
    </location>
</feature>
<dbReference type="SUPFAM" id="SSF47699">
    <property type="entry name" value="Bifunctional inhibitor/lipid-transfer protein/seed storage 2S albumin"/>
    <property type="match status" value="1"/>
</dbReference>
<dbReference type="Proteomes" id="UP000036987">
    <property type="component" value="Unassembled WGS sequence"/>
</dbReference>
<gene>
    <name evidence="8" type="ORF">ZOSMA_243G00010</name>
</gene>
<dbReference type="AlphaFoldDB" id="A0A0K9PJ59"/>
<dbReference type="OMA" id="CITVFID"/>
<dbReference type="Pfam" id="PF14368">
    <property type="entry name" value="LTP_2"/>
    <property type="match status" value="1"/>
</dbReference>
<evidence type="ECO:0000313" key="9">
    <source>
        <dbReference type="Proteomes" id="UP000036987"/>
    </source>
</evidence>
<dbReference type="Gene3D" id="1.10.110.10">
    <property type="entry name" value="Plant lipid-transfer and hydrophobic proteins"/>
    <property type="match status" value="1"/>
</dbReference>
<evidence type="ECO:0000256" key="1">
    <source>
        <dbReference type="ARBA" id="ARBA00009748"/>
    </source>
</evidence>
<evidence type="ECO:0000256" key="6">
    <source>
        <dbReference type="SAM" id="Phobius"/>
    </source>
</evidence>
<name>A0A0K9PJ59_ZOSMR</name>
<evidence type="ECO:0000256" key="2">
    <source>
        <dbReference type="ARBA" id="ARBA00022729"/>
    </source>
</evidence>
<comment type="caution">
    <text evidence="8">The sequence shown here is derived from an EMBL/GenBank/DDBJ whole genome shotgun (WGS) entry which is preliminary data.</text>
</comment>
<organism evidence="8 9">
    <name type="scientific">Zostera marina</name>
    <name type="common">Eelgrass</name>
    <dbReference type="NCBI Taxonomy" id="29655"/>
    <lineage>
        <taxon>Eukaryota</taxon>
        <taxon>Viridiplantae</taxon>
        <taxon>Streptophyta</taxon>
        <taxon>Embryophyta</taxon>
        <taxon>Tracheophyta</taxon>
        <taxon>Spermatophyta</taxon>
        <taxon>Magnoliopsida</taxon>
        <taxon>Liliopsida</taxon>
        <taxon>Zosteraceae</taxon>
        <taxon>Zostera</taxon>
    </lineage>
</organism>
<evidence type="ECO:0000313" key="8">
    <source>
        <dbReference type="EMBL" id="KMZ68262.1"/>
    </source>
</evidence>
<feature type="transmembrane region" description="Helical" evidence="6">
    <location>
        <begin position="7"/>
        <end position="28"/>
    </location>
</feature>
<dbReference type="PANTHER" id="PTHR33044">
    <property type="entry name" value="BIFUNCTIONAL INHIBITOR/LIPID-TRANSFER PROTEIN/SEED STORAGE 2S ALBUMIN SUPERFAMILY PROTEIN-RELATED"/>
    <property type="match status" value="1"/>
</dbReference>
<keyword evidence="6" id="KW-0472">Membrane</keyword>
<dbReference type="CDD" id="cd00010">
    <property type="entry name" value="AAI_LTSS"/>
    <property type="match status" value="1"/>
</dbReference>
<dbReference type="SMART" id="SM00499">
    <property type="entry name" value="AAI"/>
    <property type="match status" value="1"/>
</dbReference>
<evidence type="ECO:0000259" key="7">
    <source>
        <dbReference type="SMART" id="SM00499"/>
    </source>
</evidence>
<dbReference type="EMBL" id="LFYR01000850">
    <property type="protein sequence ID" value="KMZ68262.1"/>
    <property type="molecule type" value="Genomic_DNA"/>
</dbReference>
<accession>A0A0K9PJ59</accession>
<sequence length="193" mass="20019">MARTSGLMTVLSISISIISMVVVLMQLFSGGVCLVEAVASPPATAVDCITVFIDNLMDCLDYVTPGNYSTVPPATCCTGLANIVKTDPICLCQFLGNRSDIEGFPINGTKSFTLPAVCNVSTPSHSLCPKEGVLAPASTPTMSHTGHMAPSPSDSPHFPHAPDPLPMSDCVRLRSAVAVGAVLAGLVLFIDLS</sequence>
<evidence type="ECO:0000256" key="5">
    <source>
        <dbReference type="SAM" id="MobiDB-lite"/>
    </source>
</evidence>
<keyword evidence="9" id="KW-1185">Reference proteome</keyword>
<evidence type="ECO:0000256" key="3">
    <source>
        <dbReference type="ARBA" id="ARBA00023157"/>
    </source>
</evidence>
<comment type="similarity">
    <text evidence="1">Belongs to the plant LTP family.</text>
</comment>
<feature type="domain" description="Bifunctional inhibitor/plant lipid transfer protein/seed storage helical" evidence="7">
    <location>
        <begin position="48"/>
        <end position="128"/>
    </location>
</feature>
<dbReference type="InterPro" id="IPR043325">
    <property type="entry name" value="LTSS"/>
</dbReference>
<proteinExistence type="inferred from homology"/>
<dbReference type="InterPro" id="IPR036312">
    <property type="entry name" value="Bifun_inhib/LTP/seed_sf"/>
</dbReference>
<reference evidence="9" key="1">
    <citation type="journal article" date="2016" name="Nature">
        <title>The genome of the seagrass Zostera marina reveals angiosperm adaptation to the sea.</title>
        <authorList>
            <person name="Olsen J.L."/>
            <person name="Rouze P."/>
            <person name="Verhelst B."/>
            <person name="Lin Y.-C."/>
            <person name="Bayer T."/>
            <person name="Collen J."/>
            <person name="Dattolo E."/>
            <person name="De Paoli E."/>
            <person name="Dittami S."/>
            <person name="Maumus F."/>
            <person name="Michel G."/>
            <person name="Kersting A."/>
            <person name="Lauritano C."/>
            <person name="Lohaus R."/>
            <person name="Toepel M."/>
            <person name="Tonon T."/>
            <person name="Vanneste K."/>
            <person name="Amirebrahimi M."/>
            <person name="Brakel J."/>
            <person name="Bostroem C."/>
            <person name="Chovatia M."/>
            <person name="Grimwood J."/>
            <person name="Jenkins J.W."/>
            <person name="Jueterbock A."/>
            <person name="Mraz A."/>
            <person name="Stam W.T."/>
            <person name="Tice H."/>
            <person name="Bornberg-Bauer E."/>
            <person name="Green P.J."/>
            <person name="Pearson G.A."/>
            <person name="Procaccini G."/>
            <person name="Duarte C.M."/>
            <person name="Schmutz J."/>
            <person name="Reusch T.B.H."/>
            <person name="Van de Peer Y."/>
        </authorList>
    </citation>
    <scope>NUCLEOTIDE SEQUENCE [LARGE SCALE GENOMIC DNA]</scope>
    <source>
        <strain evidence="9">cv. Finnish</strain>
    </source>
</reference>
<keyword evidence="4" id="KW-0325">Glycoprotein</keyword>
<keyword evidence="6" id="KW-0812">Transmembrane</keyword>
<keyword evidence="2" id="KW-0732">Signal</keyword>
<dbReference type="OrthoDB" id="785314at2759"/>